<protein>
    <submittedName>
        <fullName evidence="1">M28 family peptidase</fullName>
    </submittedName>
</protein>
<reference evidence="1" key="1">
    <citation type="submission" date="2019-08" db="EMBL/GenBank/DDBJ databases">
        <title>Genome sequence of Clostridiales bacterium MT110.</title>
        <authorList>
            <person name="Cao J."/>
        </authorList>
    </citation>
    <scope>NUCLEOTIDE SEQUENCE</scope>
    <source>
        <strain evidence="1">MT110</strain>
    </source>
</reference>
<gene>
    <name evidence="1" type="ORF">FRZ06_08100</name>
</gene>
<proteinExistence type="predicted"/>
<name>A0ACD1AA94_9FIRM</name>
<organism evidence="1 2">
    <name type="scientific">Anoxybacterium hadale</name>
    <dbReference type="NCBI Taxonomy" id="3408580"/>
    <lineage>
        <taxon>Bacteria</taxon>
        <taxon>Bacillati</taxon>
        <taxon>Bacillota</taxon>
        <taxon>Clostridia</taxon>
        <taxon>Peptostreptococcales</taxon>
        <taxon>Anaerovoracaceae</taxon>
        <taxon>Anoxybacterium</taxon>
    </lineage>
</organism>
<accession>A0ACD1AA94</accession>
<keyword evidence="2" id="KW-1185">Reference proteome</keyword>
<dbReference type="Proteomes" id="UP000594014">
    <property type="component" value="Chromosome"/>
</dbReference>
<evidence type="ECO:0000313" key="2">
    <source>
        <dbReference type="Proteomes" id="UP000594014"/>
    </source>
</evidence>
<evidence type="ECO:0000313" key="1">
    <source>
        <dbReference type="EMBL" id="QOX63312.1"/>
    </source>
</evidence>
<dbReference type="EMBL" id="CP042469">
    <property type="protein sequence ID" value="QOX63312.1"/>
    <property type="molecule type" value="Genomic_DNA"/>
</dbReference>
<sequence length="793" mass="87852">MKRKILCFSLAALLVFGSVGFAFADTVYTVKDGDALWKIAKKYETTWQALAEYNKLADPNLIYTNQNITIPGNVQKQEPTPATAPAPVTAEPISAPVQAEPKVQIPAQVQSDYDKLLAAVDHQYAYNIALELSTNPKYWSSSIGTRTAGSDAEHKAADYLLSEMKKLGLTDTEKVATDVTKWQFNGASLSLAGDSKIIQPHSYATAATPKDGITAEIVYVEKGTMHDYDGIDVKGKIVLIDLDQRADWWITYPMLEAEFQGAAAILSANVGGFAQVSKDALNSQDICGPTSIPCVSINVNDSDYIKAKLGKGPVNATLKVDNEVSAGGTSYNIMGKIKGKSSEQQIVIGGHYDMYFKGFQDDSCAVGLVLAMAKAMKDSGYVPDNDIVFVIHGAEEWGTTYSLFDWTTGAWNMINKAHPEWVGKTLAFINFELPAYEFADYTSVYSAPEMYRMIDYYVNEYPLSPNPVNCFPAGVKTAGYQTYTYSDDFSYYAAGVPSTVNGFLLQEDMETVFPFYVDRYHTQFDDPSTYNKDVMEFNIKFYGALVSYIDKTPALYLDYTSQYDRLLAAFDEEFCKAAGGDSEAYLSALNELKTAAEAATKKILDLNKEYNSAVISGADPLKISQLASEAKALNKKNLKAFKFAQDQFLGLMYERPVVPHEAPQENIQLMQSIIDCLNKGDAVTAADEYAWQVNNILEWYSMYFSPEVIAQQNDMFWGKDNQDNLYWGTGRNFIPANVEAATRGLMEKYDTAGADFSAEIGVYQKAIDAQNLIYREKLVKETAAMRDLAKMLK</sequence>